<feature type="coiled-coil region" evidence="1">
    <location>
        <begin position="5"/>
        <end position="39"/>
    </location>
</feature>
<accession>A0A5J4VFW2</accession>
<evidence type="ECO:0000313" key="2">
    <source>
        <dbReference type="EMBL" id="KAA6381259.1"/>
    </source>
</evidence>
<evidence type="ECO:0000313" key="3">
    <source>
        <dbReference type="Proteomes" id="UP000324800"/>
    </source>
</evidence>
<gene>
    <name evidence="2" type="ORF">EZS28_023216</name>
</gene>
<comment type="caution">
    <text evidence="2">The sequence shown here is derived from an EMBL/GenBank/DDBJ whole genome shotgun (WGS) entry which is preliminary data.</text>
</comment>
<dbReference type="EMBL" id="SNRW01007427">
    <property type="protein sequence ID" value="KAA6381259.1"/>
    <property type="molecule type" value="Genomic_DNA"/>
</dbReference>
<reference evidence="2 3" key="1">
    <citation type="submission" date="2019-03" db="EMBL/GenBank/DDBJ databases">
        <title>Single cell metagenomics reveals metabolic interactions within the superorganism composed of flagellate Streblomastix strix and complex community of Bacteroidetes bacteria on its surface.</title>
        <authorList>
            <person name="Treitli S.C."/>
            <person name="Kolisko M."/>
            <person name="Husnik F."/>
            <person name="Keeling P."/>
            <person name="Hampl V."/>
        </authorList>
    </citation>
    <scope>NUCLEOTIDE SEQUENCE [LARGE SCALE GENOMIC DNA]</scope>
    <source>
        <strain evidence="2">ST1C</strain>
    </source>
</reference>
<evidence type="ECO:0000256" key="1">
    <source>
        <dbReference type="SAM" id="Coils"/>
    </source>
</evidence>
<name>A0A5J4VFW2_9EUKA</name>
<sequence length="239" mass="27420">MSEIGIQQEEELKVLKEKLRIAEEMNKKLLTENEQLKKSLNIIHQPEQLNFGEQHFKIINISPENARIDEVDGMQRKATNLNGWQCISLPVDLVITEGIYKIEFVFESNSDNDGRGVGIVSASHEIGYPCDPTDFDNRHKMLNYLGFNGQICYKSERTNGNACFQDDSHTIGLEIDMNQGNMHFFVDNTQQPVYVRGIHESVQFFGWLYFEGSSFIVKSLQRLAEPSSVILEQEGIIEW</sequence>
<dbReference type="Gene3D" id="2.60.120.920">
    <property type="match status" value="1"/>
</dbReference>
<dbReference type="OrthoDB" id="2329056at2759"/>
<dbReference type="InterPro" id="IPR043136">
    <property type="entry name" value="B30.2/SPRY_sf"/>
</dbReference>
<protein>
    <recommendedName>
        <fullName evidence="4">B30.2/SPRY domain-containing protein</fullName>
    </recommendedName>
</protein>
<keyword evidence="1" id="KW-0175">Coiled coil</keyword>
<evidence type="ECO:0008006" key="4">
    <source>
        <dbReference type="Google" id="ProtNLM"/>
    </source>
</evidence>
<organism evidence="2 3">
    <name type="scientific">Streblomastix strix</name>
    <dbReference type="NCBI Taxonomy" id="222440"/>
    <lineage>
        <taxon>Eukaryota</taxon>
        <taxon>Metamonada</taxon>
        <taxon>Preaxostyla</taxon>
        <taxon>Oxymonadida</taxon>
        <taxon>Streblomastigidae</taxon>
        <taxon>Streblomastix</taxon>
    </lineage>
</organism>
<dbReference type="AlphaFoldDB" id="A0A5J4VFW2"/>
<dbReference type="Proteomes" id="UP000324800">
    <property type="component" value="Unassembled WGS sequence"/>
</dbReference>
<proteinExistence type="predicted"/>